<accession>A0AAN8LAZ8</accession>
<evidence type="ECO:0000259" key="2">
    <source>
        <dbReference type="Pfam" id="PF13873"/>
    </source>
</evidence>
<dbReference type="Proteomes" id="UP001356427">
    <property type="component" value="Unassembled WGS sequence"/>
</dbReference>
<feature type="region of interest" description="Disordered" evidence="1">
    <location>
        <begin position="181"/>
        <end position="210"/>
    </location>
</feature>
<feature type="compositionally biased region" description="Polar residues" evidence="1">
    <location>
        <begin position="186"/>
        <end position="206"/>
    </location>
</feature>
<feature type="domain" description="Myb/SANT-like DNA-binding" evidence="2">
    <location>
        <begin position="4"/>
        <end position="80"/>
    </location>
</feature>
<protein>
    <recommendedName>
        <fullName evidence="2">Myb/SANT-like DNA-binding domain-containing protein</fullName>
    </recommendedName>
</protein>
<dbReference type="EMBL" id="JAGTTL010000019">
    <property type="protein sequence ID" value="KAK6307839.1"/>
    <property type="molecule type" value="Genomic_DNA"/>
</dbReference>
<feature type="region of interest" description="Disordered" evidence="1">
    <location>
        <begin position="312"/>
        <end position="336"/>
    </location>
</feature>
<feature type="compositionally biased region" description="Acidic residues" evidence="1">
    <location>
        <begin position="325"/>
        <end position="336"/>
    </location>
</feature>
<dbReference type="AlphaFoldDB" id="A0AAN8LAZ8"/>
<evidence type="ECO:0000313" key="3">
    <source>
        <dbReference type="EMBL" id="KAK6307839.1"/>
    </source>
</evidence>
<evidence type="ECO:0000313" key="4">
    <source>
        <dbReference type="Proteomes" id="UP001356427"/>
    </source>
</evidence>
<proteinExistence type="predicted"/>
<feature type="compositionally biased region" description="Polar residues" evidence="1">
    <location>
        <begin position="133"/>
        <end position="144"/>
    </location>
</feature>
<reference evidence="3 4" key="1">
    <citation type="submission" date="2021-04" db="EMBL/GenBank/DDBJ databases">
        <authorList>
            <person name="De Guttry C."/>
            <person name="Zahm M."/>
            <person name="Klopp C."/>
            <person name="Cabau C."/>
            <person name="Louis A."/>
            <person name="Berthelot C."/>
            <person name="Parey E."/>
            <person name="Roest Crollius H."/>
            <person name="Montfort J."/>
            <person name="Robinson-Rechavi M."/>
            <person name="Bucao C."/>
            <person name="Bouchez O."/>
            <person name="Gislard M."/>
            <person name="Lluch J."/>
            <person name="Milhes M."/>
            <person name="Lampietro C."/>
            <person name="Lopez Roques C."/>
            <person name="Donnadieu C."/>
            <person name="Braasch I."/>
            <person name="Desvignes T."/>
            <person name="Postlethwait J."/>
            <person name="Bobe J."/>
            <person name="Wedekind C."/>
            <person name="Guiguen Y."/>
        </authorList>
    </citation>
    <scope>NUCLEOTIDE SEQUENCE [LARGE SCALE GENOMIC DNA]</scope>
    <source>
        <strain evidence="3">Cs_M1</strain>
        <tissue evidence="3">Blood</tissue>
    </source>
</reference>
<keyword evidence="4" id="KW-1185">Reference proteome</keyword>
<dbReference type="PANTHER" id="PTHR21411">
    <property type="entry name" value="APONTIC"/>
    <property type="match status" value="1"/>
</dbReference>
<dbReference type="PANTHER" id="PTHR21411:SF0">
    <property type="entry name" value="REGULATORY PROTEIN ZESTE"/>
    <property type="match status" value="1"/>
</dbReference>
<sequence>MSYRTPNFTMQQKLYFLQRIQGVVHTVQDFRKDTNTTVHRNAVWGEVVEAFNAAFPDRPPSSVGTMKTLWKRLKVESRQALHRRQEQVVAGMPVTALTEVQQEITAMVPNLISNQDDMDGEMGYASLRPGSPTAVTCTAGTSGSDQEDADNSHNEEYESKDHVAMSIGIASSTALAGSDGPLRIPFSTSQPNTSTLTHSETSWSGTSPSFPPLPIPSASSSSLLNSCPVNFDLPYIPRATLQPLTSLTAAAGRGAEDPRYGPRMLELSELEHEQRIRVLQMEQKVLEDKRKAVRQKEKAYRLKKRYYQAKLKKMGEEVRPSSSSEDTEDDNHDQII</sequence>
<evidence type="ECO:0000256" key="1">
    <source>
        <dbReference type="SAM" id="MobiDB-lite"/>
    </source>
</evidence>
<name>A0AAN8LAZ8_9TELE</name>
<comment type="caution">
    <text evidence="3">The sequence shown here is derived from an EMBL/GenBank/DDBJ whole genome shotgun (WGS) entry which is preliminary data.</text>
</comment>
<organism evidence="3 4">
    <name type="scientific">Coregonus suidteri</name>
    <dbReference type="NCBI Taxonomy" id="861788"/>
    <lineage>
        <taxon>Eukaryota</taxon>
        <taxon>Metazoa</taxon>
        <taxon>Chordata</taxon>
        <taxon>Craniata</taxon>
        <taxon>Vertebrata</taxon>
        <taxon>Euteleostomi</taxon>
        <taxon>Actinopterygii</taxon>
        <taxon>Neopterygii</taxon>
        <taxon>Teleostei</taxon>
        <taxon>Protacanthopterygii</taxon>
        <taxon>Salmoniformes</taxon>
        <taxon>Salmonidae</taxon>
        <taxon>Coregoninae</taxon>
        <taxon>Coregonus</taxon>
    </lineage>
</organism>
<feature type="region of interest" description="Disordered" evidence="1">
    <location>
        <begin position="128"/>
        <end position="158"/>
    </location>
</feature>
<dbReference type="Pfam" id="PF13873">
    <property type="entry name" value="Myb_DNA-bind_5"/>
    <property type="match status" value="1"/>
</dbReference>
<dbReference type="InterPro" id="IPR028002">
    <property type="entry name" value="Myb_DNA-bind_5"/>
</dbReference>
<gene>
    <name evidence="3" type="ORF">J4Q44_G00211100</name>
</gene>